<comment type="caution">
    <text evidence="1">The sequence shown here is derived from an EMBL/GenBank/DDBJ whole genome shotgun (WGS) entry which is preliminary data.</text>
</comment>
<dbReference type="Proteomes" id="UP000807306">
    <property type="component" value="Unassembled WGS sequence"/>
</dbReference>
<evidence type="ECO:0000313" key="1">
    <source>
        <dbReference type="EMBL" id="KAF9532891.1"/>
    </source>
</evidence>
<protein>
    <submittedName>
        <fullName evidence="1">Uncharacterized protein</fullName>
    </submittedName>
</protein>
<accession>A0A9P6JTY0</accession>
<keyword evidence="2" id="KW-1185">Reference proteome</keyword>
<dbReference type="EMBL" id="MU157830">
    <property type="protein sequence ID" value="KAF9532891.1"/>
    <property type="molecule type" value="Genomic_DNA"/>
</dbReference>
<organism evidence="1 2">
    <name type="scientific">Crepidotus variabilis</name>
    <dbReference type="NCBI Taxonomy" id="179855"/>
    <lineage>
        <taxon>Eukaryota</taxon>
        <taxon>Fungi</taxon>
        <taxon>Dikarya</taxon>
        <taxon>Basidiomycota</taxon>
        <taxon>Agaricomycotina</taxon>
        <taxon>Agaricomycetes</taxon>
        <taxon>Agaricomycetidae</taxon>
        <taxon>Agaricales</taxon>
        <taxon>Agaricineae</taxon>
        <taxon>Crepidotaceae</taxon>
        <taxon>Crepidotus</taxon>
    </lineage>
</organism>
<proteinExistence type="predicted"/>
<reference evidence="1" key="1">
    <citation type="submission" date="2020-11" db="EMBL/GenBank/DDBJ databases">
        <authorList>
            <consortium name="DOE Joint Genome Institute"/>
            <person name="Ahrendt S."/>
            <person name="Riley R."/>
            <person name="Andreopoulos W."/>
            <person name="Labutti K."/>
            <person name="Pangilinan J."/>
            <person name="Ruiz-Duenas F.J."/>
            <person name="Barrasa J.M."/>
            <person name="Sanchez-Garcia M."/>
            <person name="Camarero S."/>
            <person name="Miyauchi S."/>
            <person name="Serrano A."/>
            <person name="Linde D."/>
            <person name="Babiker R."/>
            <person name="Drula E."/>
            <person name="Ayuso-Fernandez I."/>
            <person name="Pacheco R."/>
            <person name="Padilla G."/>
            <person name="Ferreira P."/>
            <person name="Barriuso J."/>
            <person name="Kellner H."/>
            <person name="Castanera R."/>
            <person name="Alfaro M."/>
            <person name="Ramirez L."/>
            <person name="Pisabarro A.G."/>
            <person name="Kuo A."/>
            <person name="Tritt A."/>
            <person name="Lipzen A."/>
            <person name="He G."/>
            <person name="Yan M."/>
            <person name="Ng V."/>
            <person name="Cullen D."/>
            <person name="Martin F."/>
            <person name="Rosso M.-N."/>
            <person name="Henrissat B."/>
            <person name="Hibbett D."/>
            <person name="Martinez A.T."/>
            <person name="Grigoriev I.V."/>
        </authorList>
    </citation>
    <scope>NUCLEOTIDE SEQUENCE</scope>
    <source>
        <strain evidence="1">CBS 506.95</strain>
    </source>
</reference>
<dbReference type="AlphaFoldDB" id="A0A9P6JTY0"/>
<gene>
    <name evidence="1" type="ORF">CPB83DRAFT_846554</name>
</gene>
<dbReference type="OrthoDB" id="2914213at2759"/>
<name>A0A9P6JTY0_9AGAR</name>
<sequence length="165" mass="18591">MASFGYRTYLPLDIYHNVFNILAEQNDYGTLKSCSLLCHDLRPISVRSLFFCVDLVEHLAFESSNGNHITVKELRSLLMDDSTAIIGSYVQSLHVTFDPEDYMGVTDSIVDKRLPEVLSKLSSVKTFALTVRPPTQIIPWDHLDPRFRAAVENIIISPCLSDLGD</sequence>
<evidence type="ECO:0000313" key="2">
    <source>
        <dbReference type="Proteomes" id="UP000807306"/>
    </source>
</evidence>